<proteinExistence type="predicted"/>
<keyword evidence="3" id="KW-1185">Reference proteome</keyword>
<gene>
    <name evidence="2" type="ORF">HJC23_001552</name>
</gene>
<name>A0ABD3PXW6_9STRA</name>
<protein>
    <submittedName>
        <fullName evidence="2">Uncharacterized protein</fullName>
    </submittedName>
</protein>
<evidence type="ECO:0000256" key="1">
    <source>
        <dbReference type="SAM" id="MobiDB-lite"/>
    </source>
</evidence>
<dbReference type="EMBL" id="JABMIG020000102">
    <property type="protein sequence ID" value="KAL3792434.1"/>
    <property type="molecule type" value="Genomic_DNA"/>
</dbReference>
<evidence type="ECO:0000313" key="3">
    <source>
        <dbReference type="Proteomes" id="UP001516023"/>
    </source>
</evidence>
<dbReference type="Proteomes" id="UP001516023">
    <property type="component" value="Unassembled WGS sequence"/>
</dbReference>
<comment type="caution">
    <text evidence="2">The sequence shown here is derived from an EMBL/GenBank/DDBJ whole genome shotgun (WGS) entry which is preliminary data.</text>
</comment>
<dbReference type="AlphaFoldDB" id="A0ABD3PXW6"/>
<reference evidence="2 3" key="1">
    <citation type="journal article" date="2020" name="G3 (Bethesda)">
        <title>Improved Reference Genome for Cyclotella cryptica CCMP332, a Model for Cell Wall Morphogenesis, Salinity Adaptation, and Lipid Production in Diatoms (Bacillariophyta).</title>
        <authorList>
            <person name="Roberts W.R."/>
            <person name="Downey K.M."/>
            <person name="Ruck E.C."/>
            <person name="Traller J.C."/>
            <person name="Alverson A.J."/>
        </authorList>
    </citation>
    <scope>NUCLEOTIDE SEQUENCE [LARGE SCALE GENOMIC DNA]</scope>
    <source>
        <strain evidence="2 3">CCMP332</strain>
    </source>
</reference>
<evidence type="ECO:0000313" key="2">
    <source>
        <dbReference type="EMBL" id="KAL3792434.1"/>
    </source>
</evidence>
<accession>A0ABD3PXW6</accession>
<sequence length="78" mass="8213">MYCGMGVLKSFPTDLENARKSSVTRTHTVHLARGAISISVETSADSGSTYVGTAAHSQQNANKNWPGPTSRSTSSLSI</sequence>
<feature type="region of interest" description="Disordered" evidence="1">
    <location>
        <begin position="47"/>
        <end position="78"/>
    </location>
</feature>
<organism evidence="2 3">
    <name type="scientific">Cyclotella cryptica</name>
    <dbReference type="NCBI Taxonomy" id="29204"/>
    <lineage>
        <taxon>Eukaryota</taxon>
        <taxon>Sar</taxon>
        <taxon>Stramenopiles</taxon>
        <taxon>Ochrophyta</taxon>
        <taxon>Bacillariophyta</taxon>
        <taxon>Coscinodiscophyceae</taxon>
        <taxon>Thalassiosirophycidae</taxon>
        <taxon>Stephanodiscales</taxon>
        <taxon>Stephanodiscaceae</taxon>
        <taxon>Cyclotella</taxon>
    </lineage>
</organism>